<feature type="region of interest" description="Disordered" evidence="1">
    <location>
        <begin position="26"/>
        <end position="97"/>
    </location>
</feature>
<accession>A0A5A9PEN6</accession>
<feature type="region of interest" description="Disordered" evidence="1">
    <location>
        <begin position="389"/>
        <end position="515"/>
    </location>
</feature>
<sequence length="538" mass="62340">MLSVDTLNEEFNHMLEEEHLCPSEENTCQLHPDHEVHNKTKTKMSKSDNPSHKEKKTPSPMKKQSKNEREEEAEPSNTDQLAAGVDKLTIKESTPPSDRDQIRVKFLINVPVGVTPEMSERKESHCQTFLDLLRRKAFKKKDEPRLKDIAVVFGFNGKESDKAAIKSESEKISTSEIAFKKFYFTWEEKNKTIPYRKIRETIKDHEHTRNLVKHFRKDNLECIIYFCFFDADTVDFNHVLSSYIDVIHEHKYPTVMSTGYVFPEHSGNREKSERDRQVRIKTAEHFPLGTYYPEPNFCVFLPLGEDTLPEKFDYKRNYDNNMESPNLITQVKKRCKAVFADKTPVVTKDSKKGQYHTNPRTWAVSAYAHKELELTYEYIHEIIEKNRGKKLKQTPKDGTPKDKTLKDEKPKEDETPKEDEKPKEETQKEDETQKDLKPKEDEKPKDDETPKEDETPKDEKSKAGKTPKDDEKPKDIKSGRGRNSAHIPLLMALVKDNKTDPKLNRRHFKSPGADQVFQAAGAVRNLMEGDTDQGSNSS</sequence>
<proteinExistence type="predicted"/>
<reference evidence="2 3" key="1">
    <citation type="journal article" date="2019" name="Mol. Ecol. Resour.">
        <title>Chromosome-level genome assembly of Triplophysa tibetana, a fish adapted to the harsh high-altitude environment of the Tibetan Plateau.</title>
        <authorList>
            <person name="Yang X."/>
            <person name="Liu H."/>
            <person name="Ma Z."/>
            <person name="Zou Y."/>
            <person name="Zou M."/>
            <person name="Mao Y."/>
            <person name="Li X."/>
            <person name="Wang H."/>
            <person name="Chen T."/>
            <person name="Wang W."/>
            <person name="Yang R."/>
        </authorList>
    </citation>
    <scope>NUCLEOTIDE SEQUENCE [LARGE SCALE GENOMIC DNA]</scope>
    <source>
        <strain evidence="2">TTIB1903HZAU</strain>
        <tissue evidence="2">Muscle</tissue>
    </source>
</reference>
<dbReference type="AlphaFoldDB" id="A0A5A9PEN6"/>
<gene>
    <name evidence="2" type="ORF">E1301_Tti015946</name>
</gene>
<dbReference type="EMBL" id="SOYY01000007">
    <property type="protein sequence ID" value="KAA0719439.1"/>
    <property type="molecule type" value="Genomic_DNA"/>
</dbReference>
<protein>
    <submittedName>
        <fullName evidence="2">Uncharacterized protein</fullName>
    </submittedName>
</protein>
<name>A0A5A9PEN6_9TELE</name>
<dbReference type="Proteomes" id="UP000324632">
    <property type="component" value="Chromosome 7"/>
</dbReference>
<evidence type="ECO:0000313" key="2">
    <source>
        <dbReference type="EMBL" id="KAA0719439.1"/>
    </source>
</evidence>
<feature type="compositionally biased region" description="Basic and acidic residues" evidence="1">
    <location>
        <begin position="394"/>
        <end position="478"/>
    </location>
</feature>
<evidence type="ECO:0000313" key="3">
    <source>
        <dbReference type="Proteomes" id="UP000324632"/>
    </source>
</evidence>
<comment type="caution">
    <text evidence="2">The sequence shown here is derived from an EMBL/GenBank/DDBJ whole genome shotgun (WGS) entry which is preliminary data.</text>
</comment>
<organism evidence="2 3">
    <name type="scientific">Triplophysa tibetana</name>
    <dbReference type="NCBI Taxonomy" id="1572043"/>
    <lineage>
        <taxon>Eukaryota</taxon>
        <taxon>Metazoa</taxon>
        <taxon>Chordata</taxon>
        <taxon>Craniata</taxon>
        <taxon>Vertebrata</taxon>
        <taxon>Euteleostomi</taxon>
        <taxon>Actinopterygii</taxon>
        <taxon>Neopterygii</taxon>
        <taxon>Teleostei</taxon>
        <taxon>Ostariophysi</taxon>
        <taxon>Cypriniformes</taxon>
        <taxon>Nemacheilidae</taxon>
        <taxon>Triplophysa</taxon>
    </lineage>
</organism>
<evidence type="ECO:0000256" key="1">
    <source>
        <dbReference type="SAM" id="MobiDB-lite"/>
    </source>
</evidence>
<keyword evidence="3" id="KW-1185">Reference proteome</keyword>